<evidence type="ECO:0000313" key="1">
    <source>
        <dbReference type="EMBL" id="NNM73984.1"/>
    </source>
</evidence>
<accession>A0A849I875</accession>
<dbReference type="AlphaFoldDB" id="A0A849I875"/>
<name>A0A849I875_9HYPH</name>
<dbReference type="Proteomes" id="UP000564885">
    <property type="component" value="Unassembled WGS sequence"/>
</dbReference>
<proteinExistence type="predicted"/>
<dbReference type="EMBL" id="JABEPP010000004">
    <property type="protein sequence ID" value="NNM73984.1"/>
    <property type="molecule type" value="Genomic_DNA"/>
</dbReference>
<reference evidence="1 2" key="1">
    <citation type="submission" date="2020-04" db="EMBL/GenBank/DDBJ databases">
        <title>Enterovirga sp. isolate from soil.</title>
        <authorList>
            <person name="Chea S."/>
            <person name="Kim D.-U."/>
        </authorList>
    </citation>
    <scope>NUCLEOTIDE SEQUENCE [LARGE SCALE GENOMIC DNA]</scope>
    <source>
        <strain evidence="1 2">DB1703</strain>
    </source>
</reference>
<sequence length="86" mass="9048">MTAIIKRKLGETWRDAVAGRLASAAPDRLPEGLATFDAAVRAGKAEVEAAYAVLADRNLLWHVDAPGFSAASPAAEAQDPHSVPRI</sequence>
<gene>
    <name evidence="1" type="ORF">HJG44_16500</name>
</gene>
<organism evidence="1 2">
    <name type="scientific">Enterovirga aerilata</name>
    <dbReference type="NCBI Taxonomy" id="2730920"/>
    <lineage>
        <taxon>Bacteria</taxon>
        <taxon>Pseudomonadati</taxon>
        <taxon>Pseudomonadota</taxon>
        <taxon>Alphaproteobacteria</taxon>
        <taxon>Hyphomicrobiales</taxon>
        <taxon>Methylobacteriaceae</taxon>
        <taxon>Enterovirga</taxon>
    </lineage>
</organism>
<comment type="caution">
    <text evidence="1">The sequence shown here is derived from an EMBL/GenBank/DDBJ whole genome shotgun (WGS) entry which is preliminary data.</text>
</comment>
<keyword evidence="2" id="KW-1185">Reference proteome</keyword>
<protein>
    <submittedName>
        <fullName evidence="1">Uncharacterized protein</fullName>
    </submittedName>
</protein>
<evidence type="ECO:0000313" key="2">
    <source>
        <dbReference type="Proteomes" id="UP000564885"/>
    </source>
</evidence>
<dbReference type="RefSeq" id="WP_171219420.1">
    <property type="nucleotide sequence ID" value="NZ_JABEPP010000004.1"/>
</dbReference>